<dbReference type="SUPFAM" id="SSF52266">
    <property type="entry name" value="SGNH hydrolase"/>
    <property type="match status" value="1"/>
</dbReference>
<dbReference type="GO" id="GO:0016788">
    <property type="term" value="F:hydrolase activity, acting on ester bonds"/>
    <property type="evidence" value="ECO:0007669"/>
    <property type="project" value="UniProtKB-ARBA"/>
</dbReference>
<dbReference type="OrthoDB" id="228932at2"/>
<keyword evidence="1" id="KW-0812">Transmembrane</keyword>
<organism evidence="2 3">
    <name type="scientific">Roseimaritima multifibrata</name>
    <dbReference type="NCBI Taxonomy" id="1930274"/>
    <lineage>
        <taxon>Bacteria</taxon>
        <taxon>Pseudomonadati</taxon>
        <taxon>Planctomycetota</taxon>
        <taxon>Planctomycetia</taxon>
        <taxon>Pirellulales</taxon>
        <taxon>Pirellulaceae</taxon>
        <taxon>Roseimaritima</taxon>
    </lineage>
</organism>
<dbReference type="Gene3D" id="3.40.50.1110">
    <property type="entry name" value="SGNH hydrolase"/>
    <property type="match status" value="1"/>
</dbReference>
<name>A0A517MFV9_9BACT</name>
<evidence type="ECO:0000313" key="2">
    <source>
        <dbReference type="EMBL" id="QDS93770.1"/>
    </source>
</evidence>
<dbReference type="Proteomes" id="UP000320672">
    <property type="component" value="Chromosome"/>
</dbReference>
<accession>A0A517MFV9</accession>
<proteinExistence type="predicted"/>
<dbReference type="EMBL" id="CP036262">
    <property type="protein sequence ID" value="QDS93770.1"/>
    <property type="molecule type" value="Genomic_DNA"/>
</dbReference>
<dbReference type="KEGG" id="rml:FF011L_25430"/>
<gene>
    <name evidence="2" type="ORF">FF011L_25430</name>
</gene>
<dbReference type="Gene3D" id="1.25.40.10">
    <property type="entry name" value="Tetratricopeptide repeat domain"/>
    <property type="match status" value="1"/>
</dbReference>
<dbReference type="AlphaFoldDB" id="A0A517MFV9"/>
<evidence type="ECO:0000256" key="1">
    <source>
        <dbReference type="SAM" id="Phobius"/>
    </source>
</evidence>
<dbReference type="InterPro" id="IPR036514">
    <property type="entry name" value="SGNH_hydro_sf"/>
</dbReference>
<feature type="transmembrane region" description="Helical" evidence="1">
    <location>
        <begin position="20"/>
        <end position="41"/>
    </location>
</feature>
<sequence length="498" mass="55737">MRRESAATPHSFKKRILFRFLAVCVALAPFVAVELVLRIWMPLPTRQSFGGVDDDPLVDLHQLRPLFEPSPDRTEMQIGPQRSNFFQPASFQQTKPENGRRIFVLGGSTVQGRPYATETAFPKLLEIELSTAFPDIDWEVVNCGGVSYASYRLDVIAAEVLRYAPDGLVVYTGHNEFLEDRTYAGFHAIPRPLARGYAFAARSELVRRLAWIVRPSDDQERAGTAALIPEEVDARLDHAGGLQDYQRNLDHHRSVVRHFELTLRRIADRCHRANVPLLLCVPASDIVETPPFKSTLPADTTPAMQSLWQRMHDPDQSPEVRLRMAEQILVTDPENAAANYLLGRAAWEQEDYENAAAYLLKARDFDVCPLRATSTMEQIVRNVVREAPKDQVIRLLDVPQLFASEASNDVCQPALFVDHVHPQIHGGHTRIAAELFTQLSSIGPLGLTSSKASSEDRTAAVNAYLGGINEAYYHRGKQRIEGLRMWAKGRAGGDGSDR</sequence>
<keyword evidence="1" id="KW-0472">Membrane</keyword>
<reference evidence="2 3" key="1">
    <citation type="submission" date="2019-02" db="EMBL/GenBank/DDBJ databases">
        <title>Deep-cultivation of Planctomycetes and their phenomic and genomic characterization uncovers novel biology.</title>
        <authorList>
            <person name="Wiegand S."/>
            <person name="Jogler M."/>
            <person name="Boedeker C."/>
            <person name="Pinto D."/>
            <person name="Vollmers J."/>
            <person name="Rivas-Marin E."/>
            <person name="Kohn T."/>
            <person name="Peeters S.H."/>
            <person name="Heuer A."/>
            <person name="Rast P."/>
            <person name="Oberbeckmann S."/>
            <person name="Bunk B."/>
            <person name="Jeske O."/>
            <person name="Meyerdierks A."/>
            <person name="Storesund J.E."/>
            <person name="Kallscheuer N."/>
            <person name="Luecker S."/>
            <person name="Lage O.M."/>
            <person name="Pohl T."/>
            <person name="Merkel B.J."/>
            <person name="Hornburger P."/>
            <person name="Mueller R.-W."/>
            <person name="Bruemmer F."/>
            <person name="Labrenz M."/>
            <person name="Spormann A.M."/>
            <person name="Op den Camp H."/>
            <person name="Overmann J."/>
            <person name="Amann R."/>
            <person name="Jetten M.S.M."/>
            <person name="Mascher T."/>
            <person name="Medema M.H."/>
            <person name="Devos D.P."/>
            <person name="Kaster A.-K."/>
            <person name="Ovreas L."/>
            <person name="Rohde M."/>
            <person name="Galperin M.Y."/>
            <person name="Jogler C."/>
        </authorList>
    </citation>
    <scope>NUCLEOTIDE SEQUENCE [LARGE SCALE GENOMIC DNA]</scope>
    <source>
        <strain evidence="2 3">FF011L</strain>
    </source>
</reference>
<keyword evidence="3" id="KW-1185">Reference proteome</keyword>
<dbReference type="RefSeq" id="WP_145351869.1">
    <property type="nucleotide sequence ID" value="NZ_CP036262.1"/>
</dbReference>
<keyword evidence="1" id="KW-1133">Transmembrane helix</keyword>
<dbReference type="InterPro" id="IPR011990">
    <property type="entry name" value="TPR-like_helical_dom_sf"/>
</dbReference>
<protein>
    <recommendedName>
        <fullName evidence="4">GDSL-like Lipase/Acylhydrolase</fullName>
    </recommendedName>
</protein>
<evidence type="ECO:0000313" key="3">
    <source>
        <dbReference type="Proteomes" id="UP000320672"/>
    </source>
</evidence>
<evidence type="ECO:0008006" key="4">
    <source>
        <dbReference type="Google" id="ProtNLM"/>
    </source>
</evidence>